<dbReference type="OrthoDB" id="9777124at2"/>
<evidence type="ECO:0000313" key="12">
    <source>
        <dbReference type="Proteomes" id="UP000005096"/>
    </source>
</evidence>
<dbReference type="NCBIfam" id="TIGR00023">
    <property type="entry name" value="glycerol-3-phosphate 1-O-acyltransferase PlsY"/>
    <property type="match status" value="1"/>
</dbReference>
<comment type="subunit">
    <text evidence="10">Probably interacts with PlsX.</text>
</comment>
<name>E3CVF9_9BACT</name>
<dbReference type="Pfam" id="PF02660">
    <property type="entry name" value="G3P_acyltransf"/>
    <property type="match status" value="1"/>
</dbReference>
<evidence type="ECO:0000256" key="10">
    <source>
        <dbReference type="HAMAP-Rule" id="MF_01043"/>
    </source>
</evidence>
<keyword evidence="8 10" id="KW-0594">Phospholipid biosynthesis</keyword>
<keyword evidence="6 10" id="KW-0443">Lipid metabolism</keyword>
<feature type="transmembrane region" description="Helical" evidence="10">
    <location>
        <begin position="112"/>
        <end position="134"/>
    </location>
</feature>
<keyword evidence="3 10" id="KW-0808">Transferase</keyword>
<evidence type="ECO:0000256" key="2">
    <source>
        <dbReference type="ARBA" id="ARBA00022516"/>
    </source>
</evidence>
<keyword evidence="5 10" id="KW-1133">Transmembrane helix</keyword>
<dbReference type="eggNOG" id="COG0344">
    <property type="taxonomic scope" value="Bacteria"/>
</dbReference>
<evidence type="ECO:0000256" key="7">
    <source>
        <dbReference type="ARBA" id="ARBA00023136"/>
    </source>
</evidence>
<comment type="catalytic activity">
    <reaction evidence="10">
        <text>an acyl phosphate + sn-glycerol 3-phosphate = a 1-acyl-sn-glycero-3-phosphate + phosphate</text>
        <dbReference type="Rhea" id="RHEA:34075"/>
        <dbReference type="ChEBI" id="CHEBI:43474"/>
        <dbReference type="ChEBI" id="CHEBI:57597"/>
        <dbReference type="ChEBI" id="CHEBI:57970"/>
        <dbReference type="ChEBI" id="CHEBI:59918"/>
        <dbReference type="EC" id="2.3.1.275"/>
    </reaction>
</comment>
<feature type="transmembrane region" description="Helical" evidence="10">
    <location>
        <begin position="51"/>
        <end position="73"/>
    </location>
</feature>
<organism evidence="11 12">
    <name type="scientific">Aminomonas paucivorans DSM 12260</name>
    <dbReference type="NCBI Taxonomy" id="584708"/>
    <lineage>
        <taxon>Bacteria</taxon>
        <taxon>Thermotogati</taxon>
        <taxon>Synergistota</taxon>
        <taxon>Synergistia</taxon>
        <taxon>Synergistales</taxon>
        <taxon>Synergistaceae</taxon>
        <taxon>Aminomonas</taxon>
    </lineage>
</organism>
<keyword evidence="1 10" id="KW-1003">Cell membrane</keyword>
<evidence type="ECO:0000256" key="5">
    <source>
        <dbReference type="ARBA" id="ARBA00022989"/>
    </source>
</evidence>
<accession>E3CVF9</accession>
<evidence type="ECO:0000256" key="3">
    <source>
        <dbReference type="ARBA" id="ARBA00022679"/>
    </source>
</evidence>
<dbReference type="PANTHER" id="PTHR30309">
    <property type="entry name" value="INNER MEMBRANE PROTEIN YGIH"/>
    <property type="match status" value="1"/>
</dbReference>
<reference evidence="11 12" key="1">
    <citation type="journal article" date="2010" name="Stand. Genomic Sci.">
        <title>Non-contiguous finished genome sequence of Aminomonas paucivorans type strain (GLU-3).</title>
        <authorList>
            <person name="Pitluck S."/>
            <person name="Yasawong M."/>
            <person name="Held B."/>
            <person name="Lapidus A."/>
            <person name="Nolan M."/>
            <person name="Copeland A."/>
            <person name="Lucas S."/>
            <person name="Del Rio T.G."/>
            <person name="Tice H."/>
            <person name="Cheng J.F."/>
            <person name="Chertkov O."/>
            <person name="Goodwin L."/>
            <person name="Tapia R."/>
            <person name="Han C."/>
            <person name="Liolios K."/>
            <person name="Ivanova N."/>
            <person name="Mavromatis K."/>
            <person name="Ovchinnikova G."/>
            <person name="Pati A."/>
            <person name="Chen A."/>
            <person name="Palaniappan K."/>
            <person name="Land M."/>
            <person name="Hauser L."/>
            <person name="Chang Y.J."/>
            <person name="Jeffries C.D."/>
            <person name="Pukall R."/>
            <person name="Spring S."/>
            <person name="Rohde M."/>
            <person name="Sikorski J."/>
            <person name="Goker M."/>
            <person name="Woyke T."/>
            <person name="Bristow J."/>
            <person name="Eisen J.A."/>
            <person name="Markowitz V."/>
            <person name="Hugenholtz P."/>
            <person name="Kyrpides N.C."/>
            <person name="Klenk H.P."/>
        </authorList>
    </citation>
    <scope>NUCLEOTIDE SEQUENCE [LARGE SCALE GENOMIC DNA]</scope>
    <source>
        <strain evidence="11 12">DSM 12260</strain>
    </source>
</reference>
<dbReference type="HAMAP" id="MF_01043">
    <property type="entry name" value="PlsY"/>
    <property type="match status" value="1"/>
</dbReference>
<evidence type="ECO:0000256" key="8">
    <source>
        <dbReference type="ARBA" id="ARBA00023209"/>
    </source>
</evidence>
<feature type="transmembrane region" description="Helical" evidence="10">
    <location>
        <begin position="79"/>
        <end position="100"/>
    </location>
</feature>
<dbReference type="InterPro" id="IPR003811">
    <property type="entry name" value="G3P_acylTferase_PlsY"/>
</dbReference>
<dbReference type="GO" id="GO:0008654">
    <property type="term" value="P:phospholipid biosynthetic process"/>
    <property type="evidence" value="ECO:0007669"/>
    <property type="project" value="UniProtKB-UniRule"/>
</dbReference>
<keyword evidence="2 10" id="KW-0444">Lipid biosynthesis</keyword>
<comment type="pathway">
    <text evidence="10">Lipid metabolism; phospholipid metabolism.</text>
</comment>
<dbReference type="STRING" id="584708.Apau_0787"/>
<keyword evidence="9 10" id="KW-1208">Phospholipid metabolism</keyword>
<dbReference type="RefSeq" id="WP_006300382.1">
    <property type="nucleotide sequence ID" value="NZ_CM001022.1"/>
</dbReference>
<comment type="function">
    <text evidence="10">Catalyzes the transfer of an acyl group from acyl-phosphate (acyl-PO(4)) to glycerol-3-phosphate (G3P) to form lysophosphatidic acid (LPA). This enzyme utilizes acyl-phosphate as fatty acyl donor, but not acyl-CoA or acyl-ACP.</text>
</comment>
<keyword evidence="12" id="KW-1185">Reference proteome</keyword>
<evidence type="ECO:0000313" key="11">
    <source>
        <dbReference type="EMBL" id="EFQ23215.1"/>
    </source>
</evidence>
<dbReference type="EMBL" id="CM001022">
    <property type="protein sequence ID" value="EFQ23215.1"/>
    <property type="molecule type" value="Genomic_DNA"/>
</dbReference>
<evidence type="ECO:0000256" key="9">
    <source>
        <dbReference type="ARBA" id="ARBA00023264"/>
    </source>
</evidence>
<dbReference type="SMART" id="SM01207">
    <property type="entry name" value="G3P_acyltransf"/>
    <property type="match status" value="1"/>
</dbReference>
<keyword evidence="7 10" id="KW-0472">Membrane</keyword>
<comment type="subcellular location">
    <subcellularLocation>
        <location evidence="10">Cell membrane</location>
        <topology evidence="10">Multi-pass membrane protein</topology>
    </subcellularLocation>
</comment>
<dbReference type="EC" id="2.3.1.275" evidence="10"/>
<dbReference type="GO" id="GO:0005886">
    <property type="term" value="C:plasma membrane"/>
    <property type="evidence" value="ECO:0007669"/>
    <property type="project" value="UniProtKB-SubCell"/>
</dbReference>
<evidence type="ECO:0000256" key="4">
    <source>
        <dbReference type="ARBA" id="ARBA00022692"/>
    </source>
</evidence>
<dbReference type="AlphaFoldDB" id="E3CVF9"/>
<dbReference type="PaxDb" id="584708-Apau_0787"/>
<evidence type="ECO:0000256" key="1">
    <source>
        <dbReference type="ARBA" id="ARBA00022475"/>
    </source>
</evidence>
<dbReference type="Proteomes" id="UP000005096">
    <property type="component" value="Chromosome"/>
</dbReference>
<dbReference type="UniPathway" id="UPA00085"/>
<gene>
    <name evidence="10" type="primary">plsY</name>
    <name evidence="11" type="ORF">Apau_0787</name>
</gene>
<dbReference type="GO" id="GO:0043772">
    <property type="term" value="F:acyl-phosphate glycerol-3-phosphate acyltransferase activity"/>
    <property type="evidence" value="ECO:0007669"/>
    <property type="project" value="UniProtKB-UniRule"/>
</dbReference>
<keyword evidence="4 10" id="KW-0812">Transmembrane</keyword>
<proteinExistence type="inferred from homology"/>
<dbReference type="PANTHER" id="PTHR30309:SF0">
    <property type="entry name" value="GLYCEROL-3-PHOSPHATE ACYLTRANSFERASE-RELATED"/>
    <property type="match status" value="1"/>
</dbReference>
<protein>
    <recommendedName>
        <fullName evidence="10">Glycerol-3-phosphate acyltransferase</fullName>
    </recommendedName>
    <alternativeName>
        <fullName evidence="10">Acyl-PO4 G3P acyltransferase</fullName>
    </alternativeName>
    <alternativeName>
        <fullName evidence="10">Acyl-phosphate--glycerol-3-phosphate acyltransferase</fullName>
    </alternativeName>
    <alternativeName>
        <fullName evidence="10">G3P acyltransferase</fullName>
        <shortName evidence="10">GPAT</shortName>
        <ecNumber evidence="10">2.3.1.275</ecNumber>
    </alternativeName>
    <alternativeName>
        <fullName evidence="10">Lysophosphatidic acid synthase</fullName>
        <shortName evidence="10">LPA synthase</shortName>
    </alternativeName>
</protein>
<comment type="similarity">
    <text evidence="10">Belongs to the PlsY family.</text>
</comment>
<dbReference type="HOGENOM" id="CLU_081254_7_1_0"/>
<sequence>MDLIWLVLGYLAGSCPTGYLAAKLVRGEDIRRHGSGNIGATNVGRLMGKPWAIAVAILDMAKGGLVVGAAWAIGVRDPWILSLAGAAGVLGHNYPLWLGFKGGKGVATTFGVLFFLDWFNPWPALLGGAIWYGVMKATRYVSVASLVSLFSAAGLFFLFRAPAPYGITALALALLSTWRHRANLARLAAGTESRVGGGRS</sequence>
<evidence type="ECO:0000256" key="6">
    <source>
        <dbReference type="ARBA" id="ARBA00023098"/>
    </source>
</evidence>
<feature type="transmembrane region" description="Helical" evidence="10">
    <location>
        <begin position="6"/>
        <end position="25"/>
    </location>
</feature>